<comment type="caution">
    <text evidence="2">The sequence shown here is derived from an EMBL/GenBank/DDBJ whole genome shotgun (WGS) entry which is preliminary data.</text>
</comment>
<gene>
    <name evidence="2" type="ORF">HAQ05_18140</name>
</gene>
<evidence type="ECO:0000313" key="2">
    <source>
        <dbReference type="EMBL" id="MBD1600613.1"/>
    </source>
</evidence>
<proteinExistence type="predicted"/>
<protein>
    <recommendedName>
        <fullName evidence="1">LysR substrate-binding domain-containing protein</fullName>
    </recommendedName>
</protein>
<accession>A0ABR7Z561</accession>
<dbReference type="Gene3D" id="3.40.190.10">
    <property type="entry name" value="Periplasmic binding protein-like II"/>
    <property type="match status" value="2"/>
</dbReference>
<dbReference type="Pfam" id="PF03466">
    <property type="entry name" value="LysR_substrate"/>
    <property type="match status" value="1"/>
</dbReference>
<dbReference type="EMBL" id="JAAOCA010000023">
    <property type="protein sequence ID" value="MBD1600613.1"/>
    <property type="molecule type" value="Genomic_DNA"/>
</dbReference>
<evidence type="ECO:0000313" key="3">
    <source>
        <dbReference type="Proteomes" id="UP000805841"/>
    </source>
</evidence>
<keyword evidence="3" id="KW-1185">Reference proteome</keyword>
<dbReference type="RefSeq" id="WP_190423050.1">
    <property type="nucleotide sequence ID" value="NZ_JAAOCA010000023.1"/>
</dbReference>
<organism evidence="2 3">
    <name type="scientific">Pseudomonas typographi</name>
    <dbReference type="NCBI Taxonomy" id="2715964"/>
    <lineage>
        <taxon>Bacteria</taxon>
        <taxon>Pseudomonadati</taxon>
        <taxon>Pseudomonadota</taxon>
        <taxon>Gammaproteobacteria</taxon>
        <taxon>Pseudomonadales</taxon>
        <taxon>Pseudomonadaceae</taxon>
        <taxon>Pseudomonas</taxon>
    </lineage>
</organism>
<feature type="domain" description="LysR substrate-binding" evidence="1">
    <location>
        <begin position="4"/>
        <end position="74"/>
    </location>
</feature>
<sequence length="115" mass="12435">MAPTPRYVQRAYQSNALLRLMRAGLGVGIVPSSLRSPQPPGILFKPIDAAPVETARYIAWRRHNQNPALRELLGRVIHINALERAPASHSGWIWAGHSGSPRGICTGGPPQGAQC</sequence>
<reference evidence="2 3" key="1">
    <citation type="journal article" date="2020" name="Insects">
        <title>Bacteria Belonging to Pseudomonas typographi sp. nov. from the Bark Beetle Ips typographus Have Genomic Potential to Aid in the Host Ecology.</title>
        <authorList>
            <person name="Peral-Aranega E."/>
            <person name="Saati-Santamaria Z."/>
            <person name="Kolarik M."/>
            <person name="Rivas R."/>
            <person name="Garcia-Fraile P."/>
        </authorList>
    </citation>
    <scope>NUCLEOTIDE SEQUENCE [LARGE SCALE GENOMIC DNA]</scope>
    <source>
        <strain evidence="2 3">CA3A</strain>
    </source>
</reference>
<name>A0ABR7Z561_9PSED</name>
<dbReference type="InterPro" id="IPR005119">
    <property type="entry name" value="LysR_subst-bd"/>
</dbReference>
<dbReference type="SUPFAM" id="SSF53850">
    <property type="entry name" value="Periplasmic binding protein-like II"/>
    <property type="match status" value="1"/>
</dbReference>
<evidence type="ECO:0000259" key="1">
    <source>
        <dbReference type="Pfam" id="PF03466"/>
    </source>
</evidence>
<dbReference type="Proteomes" id="UP000805841">
    <property type="component" value="Unassembled WGS sequence"/>
</dbReference>